<evidence type="ECO:0000313" key="8">
    <source>
        <dbReference type="Proteomes" id="UP001152795"/>
    </source>
</evidence>
<feature type="domain" description="DNTTIP1 dimerisation" evidence="5">
    <location>
        <begin position="82"/>
        <end position="147"/>
    </location>
</feature>
<evidence type="ECO:0000256" key="4">
    <source>
        <dbReference type="SAM" id="MobiDB-lite"/>
    </source>
</evidence>
<reference evidence="7" key="1">
    <citation type="submission" date="2020-04" db="EMBL/GenBank/DDBJ databases">
        <authorList>
            <person name="Alioto T."/>
            <person name="Alioto T."/>
            <person name="Gomez Garrido J."/>
        </authorList>
    </citation>
    <scope>NUCLEOTIDE SEQUENCE</scope>
    <source>
        <strain evidence="7">A484AB</strain>
    </source>
</reference>
<sequence>MAIREDMAKFQMPISSQNIENQFLQDDRRPKKSSREVEIQTDVSTPANPFNMTARNFPKRHRNYFRASASNRTRASSFSPGKALDLVRAALQPSLNAELENVLKNYQELLKLAAANIRDNTGEVVSDEQVNVTIRKALDEAKVLFRTDNKPVNDKPERESRTGSPFVRKKRRPRETKDDGPPAKSARPEKNMHYEWNPDCINYETEFVMGVKANKALGFAATRGKLYSRHPDLFKYVGDQEDKQWLYENGHLPITGGKACLMIKDNIYDLLKRDDYKNSENTSIEDIPGFHVSKRMVDKMKAVMRKSQLNREKEIKIEPSNGFEKTGDEPPVKSEIVTSISFVSPHVQTSLVEAELNH</sequence>
<dbReference type="PANTHER" id="PTHR23399">
    <property type="entry name" value="DEOXYNUCLEOTIDYLTRANSFERASE TERMINAL-INTERACTING PROTEIN 1"/>
    <property type="match status" value="1"/>
</dbReference>
<dbReference type="OrthoDB" id="5860246at2759"/>
<feature type="compositionally biased region" description="Basic and acidic residues" evidence="4">
    <location>
        <begin position="175"/>
        <end position="191"/>
    </location>
</feature>
<protein>
    <submittedName>
        <fullName evidence="7">Deoxynucleotidyltransferase terminal-interacting 1</fullName>
    </submittedName>
</protein>
<name>A0A6S7G0K0_PARCT</name>
<evidence type="ECO:0000256" key="3">
    <source>
        <dbReference type="ARBA" id="ARBA00023242"/>
    </source>
</evidence>
<dbReference type="GO" id="GO:0003677">
    <property type="term" value="F:DNA binding"/>
    <property type="evidence" value="ECO:0007669"/>
    <property type="project" value="UniProtKB-KW"/>
</dbReference>
<evidence type="ECO:0000313" key="7">
    <source>
        <dbReference type="EMBL" id="CAB3982102.1"/>
    </source>
</evidence>
<dbReference type="PANTHER" id="PTHR23399:SF2">
    <property type="entry name" value="DEOXYNUCLEOTIDYLTRANSFERASE TERMINAL-INTERACTING PROTEIN 1"/>
    <property type="match status" value="1"/>
</dbReference>
<evidence type="ECO:0000256" key="2">
    <source>
        <dbReference type="ARBA" id="ARBA00023125"/>
    </source>
</evidence>
<dbReference type="Proteomes" id="UP001152795">
    <property type="component" value="Unassembled WGS sequence"/>
</dbReference>
<feature type="compositionally biased region" description="Basic and acidic residues" evidence="4">
    <location>
        <begin position="147"/>
        <end position="161"/>
    </location>
</feature>
<feature type="region of interest" description="Disordered" evidence="4">
    <location>
        <begin position="18"/>
        <end position="38"/>
    </location>
</feature>
<keyword evidence="8" id="KW-1185">Reference proteome</keyword>
<keyword evidence="2" id="KW-0238">DNA-binding</keyword>
<comment type="caution">
    <text evidence="7">The sequence shown here is derived from an EMBL/GenBank/DDBJ whole genome shotgun (WGS) entry which is preliminary data.</text>
</comment>
<evidence type="ECO:0000256" key="1">
    <source>
        <dbReference type="ARBA" id="ARBA00004123"/>
    </source>
</evidence>
<dbReference type="GO" id="GO:0031491">
    <property type="term" value="F:nucleosome binding"/>
    <property type="evidence" value="ECO:0007669"/>
    <property type="project" value="TreeGrafter"/>
</dbReference>
<accession>A0A6S7G0K0</accession>
<dbReference type="Pfam" id="PF21229">
    <property type="entry name" value="TdIF1_2nd"/>
    <property type="match status" value="1"/>
</dbReference>
<dbReference type="GO" id="GO:0005634">
    <property type="term" value="C:nucleus"/>
    <property type="evidence" value="ECO:0007669"/>
    <property type="project" value="UniProtKB-SubCell"/>
</dbReference>
<dbReference type="InterPro" id="IPR026064">
    <property type="entry name" value="TdIF1"/>
</dbReference>
<organism evidence="7 8">
    <name type="scientific">Paramuricea clavata</name>
    <name type="common">Red gorgonian</name>
    <name type="synonym">Violescent sea-whip</name>
    <dbReference type="NCBI Taxonomy" id="317549"/>
    <lineage>
        <taxon>Eukaryota</taxon>
        <taxon>Metazoa</taxon>
        <taxon>Cnidaria</taxon>
        <taxon>Anthozoa</taxon>
        <taxon>Octocorallia</taxon>
        <taxon>Malacalcyonacea</taxon>
        <taxon>Plexauridae</taxon>
        <taxon>Paramuricea</taxon>
    </lineage>
</organism>
<dbReference type="Pfam" id="PF18192">
    <property type="entry name" value="DNTTIP1_dimer"/>
    <property type="match status" value="1"/>
</dbReference>
<dbReference type="InterPro" id="IPR049121">
    <property type="entry name" value="TdIF1_C"/>
</dbReference>
<evidence type="ECO:0000259" key="5">
    <source>
        <dbReference type="Pfam" id="PF18192"/>
    </source>
</evidence>
<dbReference type="InterPro" id="IPR041384">
    <property type="entry name" value="DNTTIP1_dimer"/>
</dbReference>
<dbReference type="AlphaFoldDB" id="A0A6S7G0K0"/>
<keyword evidence="3" id="KW-0539">Nucleus</keyword>
<gene>
    <name evidence="7" type="ORF">PACLA_8A000283</name>
</gene>
<feature type="region of interest" description="Disordered" evidence="4">
    <location>
        <begin position="147"/>
        <end position="191"/>
    </location>
</feature>
<evidence type="ECO:0000259" key="6">
    <source>
        <dbReference type="Pfam" id="PF21229"/>
    </source>
</evidence>
<proteinExistence type="predicted"/>
<dbReference type="EMBL" id="CACRXK020000466">
    <property type="protein sequence ID" value="CAB3982102.1"/>
    <property type="molecule type" value="Genomic_DNA"/>
</dbReference>
<feature type="compositionally biased region" description="Basic and acidic residues" evidence="4">
    <location>
        <begin position="25"/>
        <end position="38"/>
    </location>
</feature>
<feature type="domain" description="TdIF1 C-terminal" evidence="6">
    <location>
        <begin position="204"/>
        <end position="300"/>
    </location>
</feature>
<comment type="subcellular location">
    <subcellularLocation>
        <location evidence="1">Nucleus</location>
    </subcellularLocation>
</comment>